<reference evidence="5" key="1">
    <citation type="journal article" date="2019" name="Int. J. Syst. Evol. Microbiol.">
        <title>The Global Catalogue of Microorganisms (GCM) 10K type strain sequencing project: providing services to taxonomists for standard genome sequencing and annotation.</title>
        <authorList>
            <consortium name="The Broad Institute Genomics Platform"/>
            <consortium name="The Broad Institute Genome Sequencing Center for Infectious Disease"/>
            <person name="Wu L."/>
            <person name="Ma J."/>
        </authorList>
    </citation>
    <scope>NUCLEOTIDE SEQUENCE [LARGE SCALE GENOMIC DNA]</scope>
    <source>
        <strain evidence="5">JCM 18459</strain>
    </source>
</reference>
<evidence type="ECO:0000259" key="2">
    <source>
        <dbReference type="Pfam" id="PF07287"/>
    </source>
</evidence>
<evidence type="ECO:0000313" key="4">
    <source>
        <dbReference type="EMBL" id="GAA5142240.1"/>
    </source>
</evidence>
<dbReference type="EMBL" id="BAABKG010000001">
    <property type="protein sequence ID" value="GAA5142240.1"/>
    <property type="molecule type" value="Genomic_DNA"/>
</dbReference>
<feature type="region of interest" description="Disordered" evidence="1">
    <location>
        <begin position="426"/>
        <end position="478"/>
    </location>
</feature>
<dbReference type="RefSeq" id="WP_345454278.1">
    <property type="nucleotide sequence ID" value="NZ_BAABKG010000001.1"/>
</dbReference>
<dbReference type="Pfam" id="PF23544">
    <property type="entry name" value="AtuA_ferredoxin"/>
    <property type="match status" value="1"/>
</dbReference>
<gene>
    <name evidence="4" type="ORF">GCM10023340_05410</name>
</gene>
<dbReference type="PANTHER" id="PTHR47585">
    <property type="match status" value="1"/>
</dbReference>
<name>A0ABP9P8E2_9ACTN</name>
<accession>A0ABP9P8E2</accession>
<evidence type="ECO:0000313" key="5">
    <source>
        <dbReference type="Proteomes" id="UP001500221"/>
    </source>
</evidence>
<feature type="domain" description="AtuA-like ferredoxin-fold" evidence="3">
    <location>
        <begin position="471"/>
        <end position="574"/>
    </location>
</feature>
<dbReference type="InterPro" id="IPR056362">
    <property type="entry name" value="AtuA-like_ferredoxin_dom"/>
</dbReference>
<evidence type="ECO:0000256" key="1">
    <source>
        <dbReference type="SAM" id="MobiDB-lite"/>
    </source>
</evidence>
<dbReference type="PANTHER" id="PTHR47585:SF1">
    <property type="entry name" value="DUF1446 DOMAIN-CONTAINING PROTEIN"/>
    <property type="match status" value="1"/>
</dbReference>
<feature type="domain" description="Acyclic terpene utilisation N-terminal" evidence="2">
    <location>
        <begin position="13"/>
        <end position="428"/>
    </location>
</feature>
<dbReference type="InterPro" id="IPR010839">
    <property type="entry name" value="AtuA_N"/>
</dbReference>
<proteinExistence type="predicted"/>
<protein>
    <submittedName>
        <fullName evidence="4">DUF1446 domain-containing protein</fullName>
    </submittedName>
</protein>
<sequence length="587" mass="60924">MTTVPEPADVLLVGNCSGFYGDRLSAMREMLEGGPLDVLTGDYLAELTMLILGRDTMKDPALGYARTHLRQLEDCLGLALERGVRIVSNAGGLNPAGLAERVRDVARGLGLDVAVAHVEGDDLRDRAGELGIEGALTANAYLGGLGVAAALREGAQVVVAGRVTDASLVVGPAVAHHGWAPDDHDALAGAVVAGHVLECGTQATGGNFSGFTRLPAGALDRPLGFPLAEIAADGSCVVTKHPGTGGAVTVDTVTAQLVYEIQTARYLGPDVTSHLDSVRLEPAGPDRVAVRGVRGSAPPPRLKVCVNTLGGHRNRVELVLTGLDVEAKADWVRARVEPRLTAASVTWERTAVARAGGETEEAASCLLRVTARDADADPVGKAFTEPFVELALASYPGFTLTAPPARPTPYGVYRAAHVDRAEVTQTVVHADGRREVVPDPPTSEHAAPTPPAPPAPSGATSATDGSTRDLPLGTFVHARSGDKGGDANLGLWVAHDLGADPGLHAARVAWLTAFVTPDAVRDLLPEARDLPADTVEVHPLPHLGAVNVLLRGLLGEGVAASTRFDPQAKGLGEWARSRVVPVPEALL</sequence>
<dbReference type="Pfam" id="PF07287">
    <property type="entry name" value="AtuA"/>
    <property type="match status" value="1"/>
</dbReference>
<keyword evidence="5" id="KW-1185">Reference proteome</keyword>
<comment type="caution">
    <text evidence="4">The sequence shown here is derived from an EMBL/GenBank/DDBJ whole genome shotgun (WGS) entry which is preliminary data.</text>
</comment>
<evidence type="ECO:0000259" key="3">
    <source>
        <dbReference type="Pfam" id="PF23544"/>
    </source>
</evidence>
<dbReference type="Proteomes" id="UP001500221">
    <property type="component" value="Unassembled WGS sequence"/>
</dbReference>
<organism evidence="4 5">
    <name type="scientific">Nocardioides marinquilinus</name>
    <dbReference type="NCBI Taxonomy" id="1210400"/>
    <lineage>
        <taxon>Bacteria</taxon>
        <taxon>Bacillati</taxon>
        <taxon>Actinomycetota</taxon>
        <taxon>Actinomycetes</taxon>
        <taxon>Propionibacteriales</taxon>
        <taxon>Nocardioidaceae</taxon>
        <taxon>Nocardioides</taxon>
    </lineage>
</organism>